<dbReference type="OrthoDB" id="2380348at2759"/>
<dbReference type="AlphaFoldDB" id="A0A9P6PLK3"/>
<evidence type="ECO:0000259" key="1">
    <source>
        <dbReference type="Pfam" id="PF03732"/>
    </source>
</evidence>
<feature type="non-terminal residue" evidence="2">
    <location>
        <position position="193"/>
    </location>
</feature>
<dbReference type="Pfam" id="PF03732">
    <property type="entry name" value="Retrotrans_gag"/>
    <property type="match status" value="1"/>
</dbReference>
<sequence length="193" mass="21765">MSNATDEAAALAAGTATGAAPAPIPPVPDTFLKAFRPTSFDGRMRDARAEDWLVGFDRYRCALGLTHQTTIANCMMLLFIGDASRWFEMVRETIDTTRPYDDLRAKFRQRFVQSHDADDAFDQLRVLKQKGSAFDYTFQFQRLALRVKGLDNQTACRMLKGGLKPEIRVFVENHPSSQDLDLNSLISLIERVD</sequence>
<gene>
    <name evidence="2" type="ORF">DFQ27_001832</name>
</gene>
<proteinExistence type="predicted"/>
<name>A0A9P6PLK3_9FUNG</name>
<feature type="domain" description="Retrotransposon gag" evidence="1">
    <location>
        <begin position="78"/>
        <end position="165"/>
    </location>
</feature>
<protein>
    <recommendedName>
        <fullName evidence="1">Retrotransposon gag domain-containing protein</fullName>
    </recommendedName>
</protein>
<comment type="caution">
    <text evidence="2">The sequence shown here is derived from an EMBL/GenBank/DDBJ whole genome shotgun (WGS) entry which is preliminary data.</text>
</comment>
<reference evidence="2" key="1">
    <citation type="journal article" date="2020" name="Fungal Divers.">
        <title>Resolving the Mortierellaceae phylogeny through synthesis of multi-gene phylogenetics and phylogenomics.</title>
        <authorList>
            <person name="Vandepol N."/>
            <person name="Liber J."/>
            <person name="Desiro A."/>
            <person name="Na H."/>
            <person name="Kennedy M."/>
            <person name="Barry K."/>
            <person name="Grigoriev I.V."/>
            <person name="Miller A.N."/>
            <person name="O'Donnell K."/>
            <person name="Stajich J.E."/>
            <person name="Bonito G."/>
        </authorList>
    </citation>
    <scope>NUCLEOTIDE SEQUENCE</scope>
    <source>
        <strain evidence="2">BC1065</strain>
    </source>
</reference>
<dbReference type="InterPro" id="IPR005162">
    <property type="entry name" value="Retrotrans_gag_dom"/>
</dbReference>
<organism evidence="2 3">
    <name type="scientific">Actinomortierella ambigua</name>
    <dbReference type="NCBI Taxonomy" id="1343610"/>
    <lineage>
        <taxon>Eukaryota</taxon>
        <taxon>Fungi</taxon>
        <taxon>Fungi incertae sedis</taxon>
        <taxon>Mucoromycota</taxon>
        <taxon>Mortierellomycotina</taxon>
        <taxon>Mortierellomycetes</taxon>
        <taxon>Mortierellales</taxon>
        <taxon>Mortierellaceae</taxon>
        <taxon>Actinomortierella</taxon>
    </lineage>
</organism>
<dbReference type="Proteomes" id="UP000807716">
    <property type="component" value="Unassembled WGS sequence"/>
</dbReference>
<evidence type="ECO:0000313" key="2">
    <source>
        <dbReference type="EMBL" id="KAG0247594.1"/>
    </source>
</evidence>
<accession>A0A9P6PLK3</accession>
<dbReference type="EMBL" id="JAAAJB010001640">
    <property type="protein sequence ID" value="KAG0247594.1"/>
    <property type="molecule type" value="Genomic_DNA"/>
</dbReference>
<keyword evidence="3" id="KW-1185">Reference proteome</keyword>
<evidence type="ECO:0000313" key="3">
    <source>
        <dbReference type="Proteomes" id="UP000807716"/>
    </source>
</evidence>